<organism evidence="1 2">
    <name type="scientific">Stephania japonica</name>
    <dbReference type="NCBI Taxonomy" id="461633"/>
    <lineage>
        <taxon>Eukaryota</taxon>
        <taxon>Viridiplantae</taxon>
        <taxon>Streptophyta</taxon>
        <taxon>Embryophyta</taxon>
        <taxon>Tracheophyta</taxon>
        <taxon>Spermatophyta</taxon>
        <taxon>Magnoliopsida</taxon>
        <taxon>Ranunculales</taxon>
        <taxon>Menispermaceae</taxon>
        <taxon>Menispermoideae</taxon>
        <taxon>Cissampelideae</taxon>
        <taxon>Stephania</taxon>
    </lineage>
</organism>
<keyword evidence="2" id="KW-1185">Reference proteome</keyword>
<name>A0AAP0IIT5_9MAGN</name>
<dbReference type="EMBL" id="JBBNAE010000006">
    <property type="protein sequence ID" value="KAK9116075.1"/>
    <property type="molecule type" value="Genomic_DNA"/>
</dbReference>
<comment type="caution">
    <text evidence="1">The sequence shown here is derived from an EMBL/GenBank/DDBJ whole genome shotgun (WGS) entry which is preliminary data.</text>
</comment>
<gene>
    <name evidence="1" type="ORF">Sjap_015022</name>
</gene>
<proteinExistence type="predicted"/>
<evidence type="ECO:0000313" key="1">
    <source>
        <dbReference type="EMBL" id="KAK9116075.1"/>
    </source>
</evidence>
<accession>A0AAP0IIT5</accession>
<reference evidence="1 2" key="1">
    <citation type="submission" date="2024-01" db="EMBL/GenBank/DDBJ databases">
        <title>Genome assemblies of Stephania.</title>
        <authorList>
            <person name="Yang L."/>
        </authorList>
    </citation>
    <scope>NUCLEOTIDE SEQUENCE [LARGE SCALE GENOMIC DNA]</scope>
    <source>
        <strain evidence="1">QJT</strain>
        <tissue evidence="1">Leaf</tissue>
    </source>
</reference>
<sequence>MSCKIKLSCSVLGISCTVETGYVEKIDHKGKSRVEELRELKGRDVVPNLLMEELVSKISKKRSGKGNDQWAINPGIKIVVKAPAKATSQAQEAYEIDADMHDITNKGRPLKGRDVVPN</sequence>
<protein>
    <submittedName>
        <fullName evidence="1">Uncharacterized protein</fullName>
    </submittedName>
</protein>
<evidence type="ECO:0000313" key="2">
    <source>
        <dbReference type="Proteomes" id="UP001417504"/>
    </source>
</evidence>
<dbReference type="Proteomes" id="UP001417504">
    <property type="component" value="Unassembled WGS sequence"/>
</dbReference>
<dbReference type="AlphaFoldDB" id="A0AAP0IIT5"/>